<dbReference type="EMBL" id="AP014693">
    <property type="protein sequence ID" value="BAQ02558.2"/>
    <property type="molecule type" value="Genomic_DNA"/>
</dbReference>
<feature type="region of interest" description="Disordered" evidence="1">
    <location>
        <begin position="230"/>
        <end position="270"/>
    </location>
</feature>
<evidence type="ECO:0000313" key="2">
    <source>
        <dbReference type="EMBL" id="BAQ02558.2"/>
    </source>
</evidence>
<proteinExistence type="predicted"/>
<feature type="region of interest" description="Disordered" evidence="1">
    <location>
        <begin position="178"/>
        <end position="203"/>
    </location>
</feature>
<accession>A0A0A8J965</accession>
<protein>
    <submittedName>
        <fullName evidence="2">Uncharacterized protein</fullName>
    </submittedName>
</protein>
<dbReference type="Proteomes" id="UP000203794">
    <property type="component" value="Segment"/>
</dbReference>
<evidence type="ECO:0000256" key="1">
    <source>
        <dbReference type="SAM" id="MobiDB-lite"/>
    </source>
</evidence>
<organism evidence="2 3">
    <name type="scientific">Ralstonia phage RSL2</name>
    <dbReference type="NCBI Taxonomy" id="1585840"/>
    <lineage>
        <taxon>Viruses</taxon>
        <taxon>Duplodnaviria</taxon>
        <taxon>Heunggongvirae</taxon>
        <taxon>Uroviricota</taxon>
        <taxon>Caudoviricetes</taxon>
        <taxon>Chimalliviridae</taxon>
        <taxon>Chiangmaivirus</taxon>
        <taxon>Chiangmaivirus RSL2</taxon>
    </lineage>
</organism>
<feature type="compositionally biased region" description="Basic residues" evidence="1">
    <location>
        <begin position="241"/>
        <end position="253"/>
    </location>
</feature>
<feature type="compositionally biased region" description="Polar residues" evidence="1">
    <location>
        <begin position="230"/>
        <end position="239"/>
    </location>
</feature>
<keyword evidence="3" id="KW-1185">Reference proteome</keyword>
<reference evidence="2 3" key="1">
    <citation type="submission" date="2014-12" db="EMBL/GenBank/DDBJ databases">
        <title>Genome analysis of a novel jumbo phage RSL2 infecting the phytopathogen Ralstonia solanacearum.</title>
        <authorList>
            <person name="Kawasaki T."/>
            <person name="Fujie M."/>
            <person name="Chatchawankanphanich O."/>
            <person name="Ogata H."/>
            <person name="Yamada T."/>
        </authorList>
    </citation>
    <scope>NUCLEOTIDE SEQUENCE [LARGE SCALE GENOMIC DNA]</scope>
    <source>
        <strain evidence="2 3">RSL2</strain>
    </source>
</reference>
<sequence length="270" mass="30750">MFDNQIFFGKNLSRRNNMQTTRAYLTQRVKQVLRVDELDVKDLPLNTLMSAYASVYEHGDAGNDHRISMKIPALATHYAEKLCAGKFVIIRDPFDNKQYFVKAHQEDLIAVSYAIGPWSNIYSVKATSERALKELNITAAVIVDLRVLDHIFGFRPWQEEEDVNEVAAVVATPSEGVRWDWHTGHSPKKKEQHAAQTAEGRVVEARVPVAEVVGEPHSETMQGDNQMTRAFQHANQEGHQGSHHGRRERRQHAERRAHELNQPDQGNKQS</sequence>
<evidence type="ECO:0000313" key="3">
    <source>
        <dbReference type="Proteomes" id="UP000203794"/>
    </source>
</evidence>
<name>A0A0A8J965_9CAUD</name>